<gene>
    <name evidence="2" type="ORF">OL599_07445</name>
</gene>
<reference evidence="2" key="2">
    <citation type="submission" date="2022-10" db="EMBL/GenBank/DDBJ databases">
        <authorList>
            <person name="Trinh H.N."/>
        </authorList>
    </citation>
    <scope>NUCLEOTIDE SEQUENCE</scope>
    <source>
        <strain evidence="2">RN2-1</strain>
    </source>
</reference>
<dbReference type="SMART" id="SM00318">
    <property type="entry name" value="SNc"/>
    <property type="match status" value="1"/>
</dbReference>
<dbReference type="InterPro" id="IPR035437">
    <property type="entry name" value="SNase_OB-fold_sf"/>
</dbReference>
<dbReference type="SUPFAM" id="SSF50199">
    <property type="entry name" value="Staphylococcal nuclease"/>
    <property type="match status" value="1"/>
</dbReference>
<organism evidence="2 3">
    <name type="scientific">Limobrevibacterium gyesilva</name>
    <dbReference type="NCBI Taxonomy" id="2991712"/>
    <lineage>
        <taxon>Bacteria</taxon>
        <taxon>Pseudomonadati</taxon>
        <taxon>Pseudomonadota</taxon>
        <taxon>Alphaproteobacteria</taxon>
        <taxon>Acetobacterales</taxon>
        <taxon>Acetobacteraceae</taxon>
        <taxon>Limobrevibacterium</taxon>
    </lineage>
</organism>
<evidence type="ECO:0000313" key="2">
    <source>
        <dbReference type="EMBL" id="MCW3474414.1"/>
    </source>
</evidence>
<accession>A0AA41YJM7</accession>
<dbReference type="Proteomes" id="UP001165679">
    <property type="component" value="Unassembled WGS sequence"/>
</dbReference>
<evidence type="ECO:0000313" key="3">
    <source>
        <dbReference type="Proteomes" id="UP001165679"/>
    </source>
</evidence>
<dbReference type="PROSITE" id="PS50830">
    <property type="entry name" value="TNASE_3"/>
    <property type="match status" value="1"/>
</dbReference>
<sequence>MVAGVAGGLLGVAAILFALPADLFGRVPPVTGTLTAAPHQVAVVDGETLVIHETVIRLQGIVAPARGQTCHDANGAGTDCGAASAAALARLVRGHEVACRLNGRDREGFARGLCEAAGTELNRALVAAGWARARGDTADFADAEAQARNARLGLWRSGAF</sequence>
<dbReference type="AlphaFoldDB" id="A0AA41YJM7"/>
<comment type="caution">
    <text evidence="2">The sequence shown here is derived from an EMBL/GenBank/DDBJ whole genome shotgun (WGS) entry which is preliminary data.</text>
</comment>
<name>A0AA41YJM7_9PROT</name>
<dbReference type="Pfam" id="PF00565">
    <property type="entry name" value="SNase"/>
    <property type="match status" value="1"/>
</dbReference>
<dbReference type="InterPro" id="IPR016071">
    <property type="entry name" value="Staphylococal_nuclease_OB-fold"/>
</dbReference>
<feature type="domain" description="TNase-like" evidence="1">
    <location>
        <begin position="43"/>
        <end position="157"/>
    </location>
</feature>
<dbReference type="Gene3D" id="2.40.50.90">
    <property type="match status" value="1"/>
</dbReference>
<proteinExistence type="predicted"/>
<reference evidence="2" key="1">
    <citation type="submission" date="2022-09" db="EMBL/GenBank/DDBJ databases">
        <title>Rhodovastum sp. nov. RN2-1 isolated from soil in Seongnam, South Korea.</title>
        <authorList>
            <person name="Le N.T."/>
        </authorList>
    </citation>
    <scope>NUCLEOTIDE SEQUENCE</scope>
    <source>
        <strain evidence="2">RN2-1</strain>
    </source>
</reference>
<dbReference type="EMBL" id="JAPDNT010000003">
    <property type="protein sequence ID" value="MCW3474414.1"/>
    <property type="molecule type" value="Genomic_DNA"/>
</dbReference>
<keyword evidence="3" id="KW-1185">Reference proteome</keyword>
<protein>
    <submittedName>
        <fullName evidence="2">Thermonuclease family protein</fullName>
    </submittedName>
</protein>
<evidence type="ECO:0000259" key="1">
    <source>
        <dbReference type="PROSITE" id="PS50830"/>
    </source>
</evidence>